<proteinExistence type="predicted"/>
<reference evidence="2" key="1">
    <citation type="submission" date="2013-03" db="EMBL/GenBank/DDBJ databases">
        <authorList>
            <person name="Harkins D.M."/>
            <person name="Durkin A.S."/>
            <person name="Brinkac L.M."/>
            <person name="Haft D.H."/>
            <person name="Selengut J.D."/>
            <person name="Sanka R."/>
            <person name="DePew J."/>
            <person name="Purushe J."/>
            <person name="Hartskeerl R.A."/>
            <person name="Ahmed A."/>
            <person name="van der Linden H."/>
            <person name="Goris M.G.A."/>
            <person name="Vinetz J.M."/>
            <person name="Sutton G.G."/>
            <person name="Nierman W.C."/>
            <person name="Fouts D.E."/>
        </authorList>
    </citation>
    <scope>NUCLEOTIDE SEQUENCE [LARGE SCALE GENOMIC DNA]</scope>
    <source>
        <strain evidence="2">ICFT</strain>
    </source>
</reference>
<organism evidence="2 3">
    <name type="scientific">Leptospira weilii serovar Ranarum str. ICFT</name>
    <dbReference type="NCBI Taxonomy" id="1218598"/>
    <lineage>
        <taxon>Bacteria</taxon>
        <taxon>Pseudomonadati</taxon>
        <taxon>Spirochaetota</taxon>
        <taxon>Spirochaetia</taxon>
        <taxon>Leptospirales</taxon>
        <taxon>Leptospiraceae</taxon>
        <taxon>Leptospira</taxon>
    </lineage>
</organism>
<keyword evidence="1" id="KW-0472">Membrane</keyword>
<protein>
    <submittedName>
        <fullName evidence="2">Uncharacterized protein</fullName>
    </submittedName>
</protein>
<dbReference type="EMBL" id="AOHC02000029">
    <property type="protein sequence ID" value="EMY77940.1"/>
    <property type="molecule type" value="Genomic_DNA"/>
</dbReference>
<evidence type="ECO:0000256" key="1">
    <source>
        <dbReference type="SAM" id="Phobius"/>
    </source>
</evidence>
<keyword evidence="1" id="KW-0812">Transmembrane</keyword>
<keyword evidence="1" id="KW-1133">Transmembrane helix</keyword>
<name>N1WG79_9LEPT</name>
<dbReference type="AlphaFoldDB" id="N1WG79"/>
<comment type="caution">
    <text evidence="2">The sequence shown here is derived from an EMBL/GenBank/DDBJ whole genome shotgun (WGS) entry which is preliminary data.</text>
</comment>
<feature type="transmembrane region" description="Helical" evidence="1">
    <location>
        <begin position="24"/>
        <end position="42"/>
    </location>
</feature>
<sequence length="43" mass="5165">MFSDWWKAFFKKPSTCFFTFKSQHIHIFIIFLSTLLNSLYGVS</sequence>
<gene>
    <name evidence="2" type="ORF">LEP1GSC060_2704</name>
</gene>
<dbReference type="Proteomes" id="UP000012313">
    <property type="component" value="Unassembled WGS sequence"/>
</dbReference>
<accession>N1WG79</accession>
<keyword evidence="3" id="KW-1185">Reference proteome</keyword>
<evidence type="ECO:0000313" key="3">
    <source>
        <dbReference type="Proteomes" id="UP000012313"/>
    </source>
</evidence>
<evidence type="ECO:0000313" key="2">
    <source>
        <dbReference type="EMBL" id="EMY77940.1"/>
    </source>
</evidence>